<protein>
    <recommendedName>
        <fullName evidence="2">SD-repeat containing protein B domain-containing protein</fullName>
    </recommendedName>
</protein>
<dbReference type="EMBL" id="BART01031426">
    <property type="protein sequence ID" value="GAH14280.1"/>
    <property type="molecule type" value="Genomic_DNA"/>
</dbReference>
<evidence type="ECO:0008006" key="2">
    <source>
        <dbReference type="Google" id="ProtNLM"/>
    </source>
</evidence>
<reference evidence="1" key="1">
    <citation type="journal article" date="2014" name="Front. Microbiol.">
        <title>High frequency of phylogenetically diverse reductive dehalogenase-homologous genes in deep subseafloor sedimentary metagenomes.</title>
        <authorList>
            <person name="Kawai M."/>
            <person name="Futagami T."/>
            <person name="Toyoda A."/>
            <person name="Takaki Y."/>
            <person name="Nishi S."/>
            <person name="Hori S."/>
            <person name="Arai W."/>
            <person name="Tsubouchi T."/>
            <person name="Morono Y."/>
            <person name="Uchiyama I."/>
            <person name="Ito T."/>
            <person name="Fujiyama A."/>
            <person name="Inagaki F."/>
            <person name="Takami H."/>
        </authorList>
    </citation>
    <scope>NUCLEOTIDE SEQUENCE</scope>
    <source>
        <strain evidence="1">Expedition CK06-06</strain>
    </source>
</reference>
<sequence>VETNRSISFNAGTGSVSVNLFGINETMTTLVLKSTTYLYETFSASSIANGTYNFKDLTPDEYEIIITNETSYQFYNRMEFVNVGNNTFDVMVE</sequence>
<dbReference type="SUPFAM" id="SSF117074">
    <property type="entry name" value="Hypothetical protein PA1324"/>
    <property type="match status" value="1"/>
</dbReference>
<evidence type="ECO:0000313" key="1">
    <source>
        <dbReference type="EMBL" id="GAH14280.1"/>
    </source>
</evidence>
<organism evidence="1">
    <name type="scientific">marine sediment metagenome</name>
    <dbReference type="NCBI Taxonomy" id="412755"/>
    <lineage>
        <taxon>unclassified sequences</taxon>
        <taxon>metagenomes</taxon>
        <taxon>ecological metagenomes</taxon>
    </lineage>
</organism>
<proteinExistence type="predicted"/>
<name>X1E1G3_9ZZZZ</name>
<dbReference type="AlphaFoldDB" id="X1E1G3"/>
<feature type="non-terminal residue" evidence="1">
    <location>
        <position position="1"/>
    </location>
</feature>
<gene>
    <name evidence="1" type="ORF">S01H4_54592</name>
</gene>
<comment type="caution">
    <text evidence="1">The sequence shown here is derived from an EMBL/GenBank/DDBJ whole genome shotgun (WGS) entry which is preliminary data.</text>
</comment>
<accession>X1E1G3</accession>